<dbReference type="SUPFAM" id="SSF75217">
    <property type="entry name" value="alpha/beta knot"/>
    <property type="match status" value="1"/>
</dbReference>
<dbReference type="EMBL" id="JABAIM010000001">
    <property type="protein sequence ID" value="NLR75138.1"/>
    <property type="molecule type" value="Genomic_DNA"/>
</dbReference>
<evidence type="ECO:0000259" key="6">
    <source>
        <dbReference type="Pfam" id="PF00588"/>
    </source>
</evidence>
<sequence>MKSIIADLDLQPDAALTPIRVVLSHTSHPGNIGATARAMKNMGLNQLVLVNPRHFPDDEATSRASGAVDVLEQAQVVDSLQAGLQGATVVAALTSRRRELGPELVDAREAAQRLTVASQRGETVALVFGNETNGLSIDELQQCNLLVTIPTNPHYSSLNLAQAVQVLTYECRMAVNRSLANVEEHHPLASHEAVEQFYQHLEAALIDIGFLNPKHPKRLMPRLRRLFGRKQLEKEEVDILRGIVRAMREGRGSDGLEQ</sequence>
<evidence type="ECO:0000256" key="1">
    <source>
        <dbReference type="ARBA" id="ARBA00007228"/>
    </source>
</evidence>
<evidence type="ECO:0000313" key="8">
    <source>
        <dbReference type="Proteomes" id="UP000587991"/>
    </source>
</evidence>
<comment type="subunit">
    <text evidence="5">Homodimer.</text>
</comment>
<comment type="catalytic activity">
    <reaction evidence="5">
        <text>uridine(32) in tRNA + S-adenosyl-L-methionine = 2'-O-methyluridine(32) in tRNA + S-adenosyl-L-homocysteine + H(+)</text>
        <dbReference type="Rhea" id="RHEA:42936"/>
        <dbReference type="Rhea" id="RHEA-COMP:10107"/>
        <dbReference type="Rhea" id="RHEA-COMP:10290"/>
        <dbReference type="ChEBI" id="CHEBI:15378"/>
        <dbReference type="ChEBI" id="CHEBI:57856"/>
        <dbReference type="ChEBI" id="CHEBI:59789"/>
        <dbReference type="ChEBI" id="CHEBI:65315"/>
        <dbReference type="ChEBI" id="CHEBI:74478"/>
        <dbReference type="EC" id="2.1.1.200"/>
    </reaction>
</comment>
<dbReference type="GO" id="GO:0002128">
    <property type="term" value="P:tRNA nucleoside ribose methylation"/>
    <property type="evidence" value="ECO:0007669"/>
    <property type="project" value="TreeGrafter"/>
</dbReference>
<evidence type="ECO:0000256" key="4">
    <source>
        <dbReference type="ARBA" id="ARBA00022691"/>
    </source>
</evidence>
<keyword evidence="2 5" id="KW-0489">Methyltransferase</keyword>
<proteinExistence type="inferred from homology"/>
<dbReference type="InterPro" id="IPR029028">
    <property type="entry name" value="Alpha/beta_knot_MTases"/>
</dbReference>
<dbReference type="AlphaFoldDB" id="A0A847SD90"/>
<dbReference type="EC" id="2.1.1.200" evidence="5"/>
<dbReference type="Pfam" id="PF00588">
    <property type="entry name" value="SpoU_methylase"/>
    <property type="match status" value="1"/>
</dbReference>
<keyword evidence="5" id="KW-0963">Cytoplasm</keyword>
<reference evidence="7 8" key="1">
    <citation type="submission" date="2020-04" db="EMBL/GenBank/DDBJ databases">
        <title>Draft genome of Leeia sp. IMCC25680.</title>
        <authorList>
            <person name="Song J."/>
            <person name="Cho J.-C."/>
        </authorList>
    </citation>
    <scope>NUCLEOTIDE SEQUENCE [LARGE SCALE GENOMIC DNA]</scope>
    <source>
        <strain evidence="7 8">IMCC25680</strain>
    </source>
</reference>
<evidence type="ECO:0000313" key="7">
    <source>
        <dbReference type="EMBL" id="NLR75138.1"/>
    </source>
</evidence>
<dbReference type="Gene3D" id="3.40.1280.10">
    <property type="match status" value="1"/>
</dbReference>
<dbReference type="InterPro" id="IPR001537">
    <property type="entry name" value="SpoU_MeTrfase"/>
</dbReference>
<dbReference type="Gene3D" id="1.10.8.590">
    <property type="match status" value="1"/>
</dbReference>
<keyword evidence="8" id="KW-1185">Reference proteome</keyword>
<comment type="function">
    <text evidence="5">Catalyzes the formation of 2'O-methylated cytidine (Cm32) or 2'O-methylated uridine (Um32) at position 32 in tRNA.</text>
</comment>
<dbReference type="GO" id="GO:0003723">
    <property type="term" value="F:RNA binding"/>
    <property type="evidence" value="ECO:0007669"/>
    <property type="project" value="InterPro"/>
</dbReference>
<comment type="similarity">
    <text evidence="1">Belongs to the class IV-like SAM-binding methyltransferase superfamily. RNA methyltransferase TrmH family.</text>
</comment>
<keyword evidence="4 5" id="KW-0949">S-adenosyl-L-methionine</keyword>
<dbReference type="GO" id="GO:0005829">
    <property type="term" value="C:cytosol"/>
    <property type="evidence" value="ECO:0007669"/>
    <property type="project" value="TreeGrafter"/>
</dbReference>
<dbReference type="PANTHER" id="PTHR42786">
    <property type="entry name" value="TRNA/RRNA METHYLTRANSFERASE"/>
    <property type="match status" value="1"/>
</dbReference>
<dbReference type="InterPro" id="IPR029026">
    <property type="entry name" value="tRNA_m1G_MTases_N"/>
</dbReference>
<evidence type="ECO:0000256" key="5">
    <source>
        <dbReference type="RuleBase" id="RU362024"/>
    </source>
</evidence>
<dbReference type="FunFam" id="3.40.1280.10:FF:000006">
    <property type="entry name" value="Uncharacterized tRNA/rRNA methyltransferase HI_0380"/>
    <property type="match status" value="1"/>
</dbReference>
<evidence type="ECO:0000256" key="2">
    <source>
        <dbReference type="ARBA" id="ARBA00022603"/>
    </source>
</evidence>
<protein>
    <recommendedName>
        <fullName evidence="5">tRNA (cytidine/uridine-2'-O-)-methyltransferase TrmJ</fullName>
        <ecNumber evidence="5">2.1.1.200</ecNumber>
    </recommendedName>
    <alternativeName>
        <fullName evidence="5">tRNA (cytidine(32)/uridine(32)-2'-O)-methyltransferase</fullName>
    </alternativeName>
    <alternativeName>
        <fullName evidence="5">tRNA Cm32/Um32 methyltransferase</fullName>
    </alternativeName>
</protein>
<name>A0A847SD90_9NEIS</name>
<dbReference type="InterPro" id="IPR004384">
    <property type="entry name" value="RNA_MeTrfase_TrmJ/LasT"/>
</dbReference>
<dbReference type="RefSeq" id="WP_168876689.1">
    <property type="nucleotide sequence ID" value="NZ_JABAIM010000001.1"/>
</dbReference>
<gene>
    <name evidence="5" type="primary">trmJ</name>
    <name evidence="7" type="ORF">HF682_08195</name>
</gene>
<accession>A0A847SD90</accession>
<dbReference type="PIRSF" id="PIRSF004808">
    <property type="entry name" value="LasT"/>
    <property type="match status" value="1"/>
</dbReference>
<keyword evidence="5" id="KW-0819">tRNA processing</keyword>
<dbReference type="NCBIfam" id="TIGR00050">
    <property type="entry name" value="rRNA_methyl_1"/>
    <property type="match status" value="1"/>
</dbReference>
<dbReference type="GO" id="GO:0160206">
    <property type="term" value="F:tRNA (cytidine(32)/uridine(32)-2'-O)-methyltransferase activity"/>
    <property type="evidence" value="ECO:0007669"/>
    <property type="project" value="UniProtKB-EC"/>
</dbReference>
<comment type="catalytic activity">
    <reaction evidence="5">
        <text>cytidine(32) in tRNA + S-adenosyl-L-methionine = 2'-O-methylcytidine(32) in tRNA + S-adenosyl-L-homocysteine + H(+)</text>
        <dbReference type="Rhea" id="RHEA:42932"/>
        <dbReference type="Rhea" id="RHEA-COMP:10288"/>
        <dbReference type="Rhea" id="RHEA-COMP:10289"/>
        <dbReference type="ChEBI" id="CHEBI:15378"/>
        <dbReference type="ChEBI" id="CHEBI:57856"/>
        <dbReference type="ChEBI" id="CHEBI:59789"/>
        <dbReference type="ChEBI" id="CHEBI:74495"/>
        <dbReference type="ChEBI" id="CHEBI:82748"/>
        <dbReference type="EC" id="2.1.1.200"/>
    </reaction>
</comment>
<dbReference type="Proteomes" id="UP000587991">
    <property type="component" value="Unassembled WGS sequence"/>
</dbReference>
<comment type="subcellular location">
    <subcellularLocation>
        <location evidence="5">Cytoplasm</location>
    </subcellularLocation>
</comment>
<organism evidence="7 8">
    <name type="scientific">Leeia aquatica</name>
    <dbReference type="NCBI Taxonomy" id="2725557"/>
    <lineage>
        <taxon>Bacteria</taxon>
        <taxon>Pseudomonadati</taxon>
        <taxon>Pseudomonadota</taxon>
        <taxon>Betaproteobacteria</taxon>
        <taxon>Neisseriales</taxon>
        <taxon>Leeiaceae</taxon>
        <taxon>Leeia</taxon>
    </lineage>
</organism>
<dbReference type="PANTHER" id="PTHR42786:SF2">
    <property type="entry name" value="TRNA (CYTIDINE_URIDINE-2'-O-)-METHYLTRANSFERASE TRMJ"/>
    <property type="match status" value="1"/>
</dbReference>
<comment type="caution">
    <text evidence="7">The sequence shown here is derived from an EMBL/GenBank/DDBJ whole genome shotgun (WGS) entry which is preliminary data.</text>
</comment>
<evidence type="ECO:0000256" key="3">
    <source>
        <dbReference type="ARBA" id="ARBA00022679"/>
    </source>
</evidence>
<keyword evidence="3 7" id="KW-0808">Transferase</keyword>
<dbReference type="CDD" id="cd18093">
    <property type="entry name" value="SpoU-like_TrmJ"/>
    <property type="match status" value="1"/>
</dbReference>
<feature type="domain" description="tRNA/rRNA methyltransferase SpoU type" evidence="6">
    <location>
        <begin position="19"/>
        <end position="169"/>
    </location>
</feature>